<organism evidence="2 3">
    <name type="scientific">Diplocarpon coronariae</name>
    <dbReference type="NCBI Taxonomy" id="2795749"/>
    <lineage>
        <taxon>Eukaryota</taxon>
        <taxon>Fungi</taxon>
        <taxon>Dikarya</taxon>
        <taxon>Ascomycota</taxon>
        <taxon>Pezizomycotina</taxon>
        <taxon>Leotiomycetes</taxon>
        <taxon>Helotiales</taxon>
        <taxon>Drepanopezizaceae</taxon>
        <taxon>Diplocarpon</taxon>
    </lineage>
</organism>
<keyword evidence="1" id="KW-0732">Signal</keyword>
<accession>A0A218ZJV9</accession>
<dbReference type="PANTHER" id="PTHR38792">
    <property type="entry name" value="BNR/ASP-BOX REPEAT DOMAIN PROTEIN (AFU_ORTHOLOGUE AFUA_7G06430)-RELATED"/>
    <property type="match status" value="1"/>
</dbReference>
<dbReference type="CDD" id="cd15482">
    <property type="entry name" value="Sialidase_non-viral"/>
    <property type="match status" value="1"/>
</dbReference>
<feature type="signal peptide" evidence="1">
    <location>
        <begin position="1"/>
        <end position="22"/>
    </location>
</feature>
<evidence type="ECO:0000313" key="3">
    <source>
        <dbReference type="Proteomes" id="UP000242519"/>
    </source>
</evidence>
<name>A0A218ZJV9_9HELO</name>
<evidence type="ECO:0008006" key="4">
    <source>
        <dbReference type="Google" id="ProtNLM"/>
    </source>
</evidence>
<dbReference type="InParanoid" id="A0A218ZJV9"/>
<dbReference type="SUPFAM" id="SSF110296">
    <property type="entry name" value="Oligoxyloglucan reducing end-specific cellobiohydrolase"/>
    <property type="match status" value="1"/>
</dbReference>
<protein>
    <recommendedName>
        <fullName evidence="4">Glycoside hydrolase family 93 protein</fullName>
    </recommendedName>
</protein>
<sequence>MLGQKFIATIVALAISISPALSAPGVEPGIKQRALTYAPVTTKRIFTPPSDYRKPKTLYSRTVQLEDGTLLATWENYSPEPPSVYFPIYRSTDGGSTWSEYSKVTDKVNGWGLRYQPDLFVLPKAVGKLAIGTILLAGNSIPEDLSKTKIDIYASTDGGLTWDFLSSVAEGGKAEPVNGPTPVWEPYLRVYGDDLVVYYSDQSDPAHGQKLCHKISSDGVVWGPVVNDIAYSDYARRPGMATVASSSGAGGVSKRLYIMTYENGGGNSPSGKDFPVYYRISASPLNFAEAPEHILKAGEDYLASSPTITWSSAGGENGTFIVSANSHKEIFVNTKLGDPLEWVKYDTPQSASYSRQVNVLSDPEWLLIVSAGPLAGDNYVSNSVFKLPKS</sequence>
<dbReference type="PANTHER" id="PTHR38792:SF3">
    <property type="entry name" value="BNR_ASP-BOX REPEAT DOMAIN PROTEIN (AFU_ORTHOLOGUE AFUA_7G06430)-RELATED"/>
    <property type="match status" value="1"/>
</dbReference>
<dbReference type="Proteomes" id="UP000242519">
    <property type="component" value="Unassembled WGS sequence"/>
</dbReference>
<feature type="chain" id="PRO_5012849609" description="Glycoside hydrolase family 93 protein" evidence="1">
    <location>
        <begin position="23"/>
        <end position="390"/>
    </location>
</feature>
<keyword evidence="3" id="KW-1185">Reference proteome</keyword>
<dbReference type="EMBL" id="MZNU01000003">
    <property type="protein sequence ID" value="OWP07506.1"/>
    <property type="molecule type" value="Genomic_DNA"/>
</dbReference>
<gene>
    <name evidence="2" type="ORF">B2J93_8958</name>
</gene>
<dbReference type="Gene3D" id="2.120.10.10">
    <property type="match status" value="1"/>
</dbReference>
<proteinExistence type="predicted"/>
<evidence type="ECO:0000313" key="2">
    <source>
        <dbReference type="EMBL" id="OWP07506.1"/>
    </source>
</evidence>
<reference evidence="2 3" key="1">
    <citation type="submission" date="2017-04" db="EMBL/GenBank/DDBJ databases">
        <title>Draft genome sequence of Marssonina coronaria NL1: causal agent of apple blotch.</title>
        <authorList>
            <person name="Cheng Q."/>
        </authorList>
    </citation>
    <scope>NUCLEOTIDE SEQUENCE [LARGE SCALE GENOMIC DNA]</scope>
    <source>
        <strain evidence="2 3">NL1</strain>
    </source>
</reference>
<dbReference type="AlphaFoldDB" id="A0A218ZJV9"/>
<comment type="caution">
    <text evidence="2">The sequence shown here is derived from an EMBL/GenBank/DDBJ whole genome shotgun (WGS) entry which is preliminary data.</text>
</comment>
<dbReference type="STRING" id="503106.A0A218ZJV9"/>
<evidence type="ECO:0000256" key="1">
    <source>
        <dbReference type="SAM" id="SignalP"/>
    </source>
</evidence>
<dbReference type="OrthoDB" id="2130735at2759"/>